<evidence type="ECO:0000313" key="9">
    <source>
        <dbReference type="EMBL" id="KAF2668484.1"/>
    </source>
</evidence>
<evidence type="ECO:0000256" key="3">
    <source>
        <dbReference type="ARBA" id="ARBA00022630"/>
    </source>
</evidence>
<dbReference type="PANTHER" id="PTHR42973:SF39">
    <property type="entry name" value="FAD-BINDING PCMH-TYPE DOMAIN-CONTAINING PROTEIN"/>
    <property type="match status" value="1"/>
</dbReference>
<evidence type="ECO:0000256" key="7">
    <source>
        <dbReference type="SAM" id="SignalP"/>
    </source>
</evidence>
<feature type="region of interest" description="Disordered" evidence="6">
    <location>
        <begin position="534"/>
        <end position="572"/>
    </location>
</feature>
<dbReference type="InterPro" id="IPR016169">
    <property type="entry name" value="FAD-bd_PCMH_sub2"/>
</dbReference>
<organism evidence="9 10">
    <name type="scientific">Microthyrium microscopicum</name>
    <dbReference type="NCBI Taxonomy" id="703497"/>
    <lineage>
        <taxon>Eukaryota</taxon>
        <taxon>Fungi</taxon>
        <taxon>Dikarya</taxon>
        <taxon>Ascomycota</taxon>
        <taxon>Pezizomycotina</taxon>
        <taxon>Dothideomycetes</taxon>
        <taxon>Dothideomycetes incertae sedis</taxon>
        <taxon>Microthyriales</taxon>
        <taxon>Microthyriaceae</taxon>
        <taxon>Microthyrium</taxon>
    </lineage>
</organism>
<evidence type="ECO:0000256" key="6">
    <source>
        <dbReference type="SAM" id="MobiDB-lite"/>
    </source>
</evidence>
<dbReference type="InterPro" id="IPR016166">
    <property type="entry name" value="FAD-bd_PCMH"/>
</dbReference>
<dbReference type="Proteomes" id="UP000799302">
    <property type="component" value="Unassembled WGS sequence"/>
</dbReference>
<dbReference type="Gene3D" id="3.30.465.10">
    <property type="match status" value="2"/>
</dbReference>
<protein>
    <submittedName>
        <fullName evidence="9">FAD-binding domain-containing protein</fullName>
    </submittedName>
</protein>
<dbReference type="InterPro" id="IPR006094">
    <property type="entry name" value="Oxid_FAD_bind_N"/>
</dbReference>
<feature type="chain" id="PRO_5025370666" evidence="7">
    <location>
        <begin position="20"/>
        <end position="572"/>
    </location>
</feature>
<comment type="similarity">
    <text evidence="2">Belongs to the oxygen-dependent FAD-linked oxidoreductase family.</text>
</comment>
<dbReference type="GO" id="GO:0016491">
    <property type="term" value="F:oxidoreductase activity"/>
    <property type="evidence" value="ECO:0007669"/>
    <property type="project" value="UniProtKB-KW"/>
</dbReference>
<accession>A0A6A6UC29</accession>
<keyword evidence="4" id="KW-0274">FAD</keyword>
<dbReference type="PROSITE" id="PS51387">
    <property type="entry name" value="FAD_PCMH"/>
    <property type="match status" value="1"/>
</dbReference>
<dbReference type="AlphaFoldDB" id="A0A6A6UC29"/>
<reference evidence="9" key="1">
    <citation type="journal article" date="2020" name="Stud. Mycol.">
        <title>101 Dothideomycetes genomes: a test case for predicting lifestyles and emergence of pathogens.</title>
        <authorList>
            <person name="Haridas S."/>
            <person name="Albert R."/>
            <person name="Binder M."/>
            <person name="Bloem J."/>
            <person name="Labutti K."/>
            <person name="Salamov A."/>
            <person name="Andreopoulos B."/>
            <person name="Baker S."/>
            <person name="Barry K."/>
            <person name="Bills G."/>
            <person name="Bluhm B."/>
            <person name="Cannon C."/>
            <person name="Castanera R."/>
            <person name="Culley D."/>
            <person name="Daum C."/>
            <person name="Ezra D."/>
            <person name="Gonzalez J."/>
            <person name="Henrissat B."/>
            <person name="Kuo A."/>
            <person name="Liang C."/>
            <person name="Lipzen A."/>
            <person name="Lutzoni F."/>
            <person name="Magnuson J."/>
            <person name="Mondo S."/>
            <person name="Nolan M."/>
            <person name="Ohm R."/>
            <person name="Pangilinan J."/>
            <person name="Park H.-J."/>
            <person name="Ramirez L."/>
            <person name="Alfaro M."/>
            <person name="Sun H."/>
            <person name="Tritt A."/>
            <person name="Yoshinaga Y."/>
            <person name="Zwiers L.-H."/>
            <person name="Turgeon B."/>
            <person name="Goodwin S."/>
            <person name="Spatafora J."/>
            <person name="Crous P."/>
            <person name="Grigoriev I."/>
        </authorList>
    </citation>
    <scope>NUCLEOTIDE SEQUENCE</scope>
    <source>
        <strain evidence="9">CBS 115976</strain>
    </source>
</reference>
<dbReference type="InterPro" id="IPR006093">
    <property type="entry name" value="Oxy_OxRdtase_FAD_BS"/>
</dbReference>
<keyword evidence="3" id="KW-0285">Flavoprotein</keyword>
<dbReference type="EMBL" id="MU004236">
    <property type="protein sequence ID" value="KAF2668484.1"/>
    <property type="molecule type" value="Genomic_DNA"/>
</dbReference>
<dbReference type="PROSITE" id="PS51257">
    <property type="entry name" value="PROKAR_LIPOPROTEIN"/>
    <property type="match status" value="1"/>
</dbReference>
<evidence type="ECO:0000259" key="8">
    <source>
        <dbReference type="PROSITE" id="PS51387"/>
    </source>
</evidence>
<proteinExistence type="inferred from homology"/>
<dbReference type="InterPro" id="IPR050416">
    <property type="entry name" value="FAD-linked_Oxidoreductase"/>
</dbReference>
<evidence type="ECO:0000256" key="5">
    <source>
        <dbReference type="ARBA" id="ARBA00023002"/>
    </source>
</evidence>
<feature type="compositionally biased region" description="Basic and acidic residues" evidence="6">
    <location>
        <begin position="559"/>
        <end position="572"/>
    </location>
</feature>
<evidence type="ECO:0000256" key="4">
    <source>
        <dbReference type="ARBA" id="ARBA00022827"/>
    </source>
</evidence>
<dbReference type="GO" id="GO:0071949">
    <property type="term" value="F:FAD binding"/>
    <property type="evidence" value="ECO:0007669"/>
    <property type="project" value="InterPro"/>
</dbReference>
<feature type="signal peptide" evidence="7">
    <location>
        <begin position="1"/>
        <end position="19"/>
    </location>
</feature>
<dbReference type="PANTHER" id="PTHR42973">
    <property type="entry name" value="BINDING OXIDOREDUCTASE, PUTATIVE (AFU_ORTHOLOGUE AFUA_1G17690)-RELATED"/>
    <property type="match status" value="1"/>
</dbReference>
<evidence type="ECO:0000256" key="1">
    <source>
        <dbReference type="ARBA" id="ARBA00001974"/>
    </source>
</evidence>
<gene>
    <name evidence="9" type="ORF">BT63DRAFT_479892</name>
</gene>
<evidence type="ECO:0000313" key="10">
    <source>
        <dbReference type="Proteomes" id="UP000799302"/>
    </source>
</evidence>
<dbReference type="PROSITE" id="PS00862">
    <property type="entry name" value="OX2_COVAL_FAD"/>
    <property type="match status" value="1"/>
</dbReference>
<sequence>MRASVISGLVLLLAQSISAQPTGASGCTVKHGDKEWPAEAVWKAELPGVEQQQDGGGETHPDYLMVAKTVKDVQAAVKFSAKHNVRLTLISSGHDFLGRNDATSGLWLSTGNFKGSRVHAHFTPSVNGTEAVDYNTDPVGKVNVVKVEAGKETAITFGVGVSGQELTDALDKSGLYTLGATASTVKTAGGYAQTAGHAAFSNKWGLAADNILEYKVVTADGELKIANDLSNKDLFWALRGGGGGTFGVVVEATMRAFPTPKITQTKIWIELEDHNNTDAIFPQAAYMHSKMPDLSDAGWSCYFYVYGNGFQARFINPDSTQAAAEKAFAPILAGLPKTAGVKQAIHQYSEVKNFKVWFDSLFGAAPAQDPAQPLPLEGAYPRGISHMDSRLLGRAHLESPKLAAALKEGFPKGKNGMWRGHLIGGGKVMKTPADFNSVNPAWRKTYVHIIGTGVEQPNATPLRTLAPDMGSYVNEAFAHNPDWKQTFWGTNYPRLYSIKKAVDPNGLFWVTPGIGADDFKLSEGRLCKVQGPAKDAMYAPDTDNKNMAESTGARPYPKSQEEADNHKGASWP</sequence>
<dbReference type="Pfam" id="PF08031">
    <property type="entry name" value="BBE"/>
    <property type="match status" value="1"/>
</dbReference>
<keyword evidence="7" id="KW-0732">Signal</keyword>
<dbReference type="SUPFAM" id="SSF56176">
    <property type="entry name" value="FAD-binding/transporter-associated domain-like"/>
    <property type="match status" value="1"/>
</dbReference>
<dbReference type="InterPro" id="IPR036318">
    <property type="entry name" value="FAD-bd_PCMH-like_sf"/>
</dbReference>
<dbReference type="Pfam" id="PF01565">
    <property type="entry name" value="FAD_binding_4"/>
    <property type="match status" value="1"/>
</dbReference>
<dbReference type="InterPro" id="IPR012951">
    <property type="entry name" value="BBE"/>
</dbReference>
<keyword evidence="5" id="KW-0560">Oxidoreductase</keyword>
<feature type="domain" description="FAD-binding PCMH-type" evidence="8">
    <location>
        <begin position="56"/>
        <end position="259"/>
    </location>
</feature>
<name>A0A6A6UC29_9PEZI</name>
<dbReference type="OrthoDB" id="9983560at2759"/>
<evidence type="ECO:0000256" key="2">
    <source>
        <dbReference type="ARBA" id="ARBA00005466"/>
    </source>
</evidence>
<comment type="cofactor">
    <cofactor evidence="1">
        <name>FAD</name>
        <dbReference type="ChEBI" id="CHEBI:57692"/>
    </cofactor>
</comment>
<keyword evidence="10" id="KW-1185">Reference proteome</keyword>